<reference evidence="2 3" key="1">
    <citation type="submission" date="2023-11" db="EMBL/GenBank/DDBJ databases">
        <title>Paucibacter sp. nov., isolated from fresh soil in Korea.</title>
        <authorList>
            <person name="Le N.T.T."/>
        </authorList>
    </citation>
    <scope>NUCLEOTIDE SEQUENCE [LARGE SCALE GENOMIC DNA]</scope>
    <source>
        <strain evidence="2 3">R3-3</strain>
    </source>
</reference>
<comment type="caution">
    <text evidence="2">The sequence shown here is derived from an EMBL/GenBank/DDBJ whole genome shotgun (WGS) entry which is preliminary data.</text>
</comment>
<evidence type="ECO:0000313" key="3">
    <source>
        <dbReference type="Proteomes" id="UP001285263"/>
    </source>
</evidence>
<protein>
    <submittedName>
        <fullName evidence="2">Transporter substrate-binding domain-containing protein</fullName>
    </submittedName>
</protein>
<feature type="signal peptide" evidence="1">
    <location>
        <begin position="1"/>
        <end position="28"/>
    </location>
</feature>
<dbReference type="PANTHER" id="PTHR38834">
    <property type="entry name" value="PERIPLASMIC SUBSTRATE BINDING PROTEIN FAMILY 3"/>
    <property type="match status" value="1"/>
</dbReference>
<evidence type="ECO:0000313" key="2">
    <source>
        <dbReference type="EMBL" id="MDY0745056.1"/>
    </source>
</evidence>
<feature type="chain" id="PRO_5045097047" evidence="1">
    <location>
        <begin position="29"/>
        <end position="259"/>
    </location>
</feature>
<keyword evidence="3" id="KW-1185">Reference proteome</keyword>
<dbReference type="RefSeq" id="WP_320422958.1">
    <property type="nucleotide sequence ID" value="NZ_JAXCLA010000003.1"/>
</dbReference>
<proteinExistence type="predicted"/>
<dbReference type="PANTHER" id="PTHR38834:SF3">
    <property type="entry name" value="SOLUTE-BINDING PROTEIN FAMILY 3_N-TERMINAL DOMAIN-CONTAINING PROTEIN"/>
    <property type="match status" value="1"/>
</dbReference>
<sequence length="259" mass="28047">MRRVLGAFPGALIAALLVLAASSGPATAAEEEVPLLRLVTTHFPPFEIEQGADAPGPLVRQASAVAAQAGFALQVEFVPWPRAQLLASSRQDPALILPLVRAPEREARYLWIGKLSCRYMGFVALRERMSRFDEETLAGTRMAVLRAAPYRADNMKTATVHEAISFEEVAKLLERGIVDLAYGNQETIALSLKARGIDHTQLAMSKPLESDPLWLAASLGTPTATVEALRQGVRVLQKDGTLDRMADHARLPRASCSTG</sequence>
<evidence type="ECO:0000256" key="1">
    <source>
        <dbReference type="SAM" id="SignalP"/>
    </source>
</evidence>
<dbReference type="EMBL" id="JAXCLA010000003">
    <property type="protein sequence ID" value="MDY0745056.1"/>
    <property type="molecule type" value="Genomic_DNA"/>
</dbReference>
<accession>A0ABU5DFJ7</accession>
<gene>
    <name evidence="2" type="ORF">SNE35_11080</name>
</gene>
<organism evidence="2 3">
    <name type="scientific">Roseateles agri</name>
    <dbReference type="NCBI Taxonomy" id="3098619"/>
    <lineage>
        <taxon>Bacteria</taxon>
        <taxon>Pseudomonadati</taxon>
        <taxon>Pseudomonadota</taxon>
        <taxon>Betaproteobacteria</taxon>
        <taxon>Burkholderiales</taxon>
        <taxon>Sphaerotilaceae</taxon>
        <taxon>Roseateles</taxon>
    </lineage>
</organism>
<name>A0ABU5DFJ7_9BURK</name>
<dbReference type="SUPFAM" id="SSF53850">
    <property type="entry name" value="Periplasmic binding protein-like II"/>
    <property type="match status" value="1"/>
</dbReference>
<keyword evidence="1" id="KW-0732">Signal</keyword>
<dbReference type="Gene3D" id="3.40.190.10">
    <property type="entry name" value="Periplasmic binding protein-like II"/>
    <property type="match status" value="2"/>
</dbReference>
<dbReference type="Proteomes" id="UP001285263">
    <property type="component" value="Unassembled WGS sequence"/>
</dbReference>